<feature type="domain" description="Primase C-terminal 1" evidence="1">
    <location>
        <begin position="271"/>
        <end position="336"/>
    </location>
</feature>
<dbReference type="InterPro" id="IPR014820">
    <property type="entry name" value="PriCT_1"/>
</dbReference>
<name>A0ABN8AGE2_9BACI</name>
<comment type="caution">
    <text evidence="2">The sequence shown here is derived from an EMBL/GenBank/DDBJ whole genome shotgun (WGS) entry which is preliminary data.</text>
</comment>
<dbReference type="SMART" id="SM00942">
    <property type="entry name" value="PriCT_1"/>
    <property type="match status" value="1"/>
</dbReference>
<sequence>MTLFDVAQVQQPDKSYPSSKVREVMNFILKGALQPFKPTLSTHSNKEEKKTYKKGVIFVTPTKEHLVNGKGHVITSVETLLEQYKYLSHWTPNAYYGGGYKDFSRRYITGHSLDNLKQINVITLDIDIKRAEILYALFLGCDEWELPRPNLILETPRGYQVFFVLDKPIFIRKEQQFNGLSFAKRLSSNIRLALKEHVQVDTNATYFGFFRMPNDHNIVYYDENPICNESLFTWSKEYEKQTQVKRSDHFITKSVLNATQSSWYYALMNAEHIKGEQGVFGRNNAILTLALANYADGVPYADMFDELDQFNSKLESPLTLREFVKTVKSAYSGKYKGPKKEYVQALIESAGIKETSYLSGVNGFYKHAKLRKDRERSHYDEWENDILTYMEKHTSAVQPFLEGSLKKLAALFGMAVSSLREVLKRSKRIVRFTVGVGRKATTTITSRKILVKHYVYRVKRNKQPMLLEKIVKKRFLSINDFLGMGDVIQEFSRVLDSKEQRGSPPITKWEHAL</sequence>
<dbReference type="Proteomes" id="UP000789833">
    <property type="component" value="Unassembled WGS sequence"/>
</dbReference>
<accession>A0ABN8AGE2</accession>
<proteinExistence type="predicted"/>
<protein>
    <recommendedName>
        <fullName evidence="1">Primase C-terminal 1 domain-containing protein</fullName>
    </recommendedName>
</protein>
<dbReference type="Pfam" id="PF08708">
    <property type="entry name" value="PriCT_1"/>
    <property type="match status" value="1"/>
</dbReference>
<dbReference type="RefSeq" id="WP_230503685.1">
    <property type="nucleotide sequence ID" value="NZ_CAKJTJ010000027.1"/>
</dbReference>
<gene>
    <name evidence="2" type="ORF">BACCIP111883_03603</name>
</gene>
<evidence type="ECO:0000313" key="2">
    <source>
        <dbReference type="EMBL" id="CAG9622812.1"/>
    </source>
</evidence>
<dbReference type="EMBL" id="CAKJTJ010000027">
    <property type="protein sequence ID" value="CAG9622812.1"/>
    <property type="molecule type" value="Genomic_DNA"/>
</dbReference>
<keyword evidence="3" id="KW-1185">Reference proteome</keyword>
<evidence type="ECO:0000259" key="1">
    <source>
        <dbReference type="SMART" id="SM00942"/>
    </source>
</evidence>
<evidence type="ECO:0000313" key="3">
    <source>
        <dbReference type="Proteomes" id="UP000789833"/>
    </source>
</evidence>
<organism evidence="2 3">
    <name type="scientific">Sutcliffiella rhizosphaerae</name>
    <dbReference type="NCBI Taxonomy" id="2880967"/>
    <lineage>
        <taxon>Bacteria</taxon>
        <taxon>Bacillati</taxon>
        <taxon>Bacillota</taxon>
        <taxon>Bacilli</taxon>
        <taxon>Bacillales</taxon>
        <taxon>Bacillaceae</taxon>
        <taxon>Sutcliffiella</taxon>
    </lineage>
</organism>
<reference evidence="2 3" key="1">
    <citation type="submission" date="2021-10" db="EMBL/GenBank/DDBJ databases">
        <authorList>
            <person name="Criscuolo A."/>
        </authorList>
    </citation>
    <scope>NUCLEOTIDE SEQUENCE [LARGE SCALE GENOMIC DNA]</scope>
    <source>
        <strain evidence="3">CIP 111883</strain>
    </source>
</reference>